<accession>A0A1A3N6U4</accession>
<name>A0A1A3N6U4_MYCAS</name>
<dbReference type="AlphaFoldDB" id="A0A1A3N6U4"/>
<organism evidence="1 2">
    <name type="scientific">Mycobacterium asiaticum</name>
    <dbReference type="NCBI Taxonomy" id="1790"/>
    <lineage>
        <taxon>Bacteria</taxon>
        <taxon>Bacillati</taxon>
        <taxon>Actinomycetota</taxon>
        <taxon>Actinomycetes</taxon>
        <taxon>Mycobacteriales</taxon>
        <taxon>Mycobacteriaceae</taxon>
        <taxon>Mycobacterium</taxon>
    </lineage>
</organism>
<reference evidence="1 2" key="1">
    <citation type="submission" date="2016-06" db="EMBL/GenBank/DDBJ databases">
        <authorList>
            <person name="Kjaerup R.B."/>
            <person name="Dalgaard T.S."/>
            <person name="Juul-Madsen H.R."/>
        </authorList>
    </citation>
    <scope>NUCLEOTIDE SEQUENCE [LARGE SCALE GENOMIC DNA]</scope>
    <source>
        <strain evidence="1 2">1245139.5</strain>
    </source>
</reference>
<dbReference type="OrthoDB" id="4734638at2"/>
<dbReference type="RefSeq" id="WP_065157877.1">
    <property type="nucleotide sequence ID" value="NZ_LZLQ01000038.1"/>
</dbReference>
<dbReference type="Proteomes" id="UP000093629">
    <property type="component" value="Unassembled WGS sequence"/>
</dbReference>
<gene>
    <name evidence="1" type="ORF">A5636_21840</name>
</gene>
<proteinExistence type="predicted"/>
<comment type="caution">
    <text evidence="1">The sequence shown here is derived from an EMBL/GenBank/DDBJ whole genome shotgun (WGS) entry which is preliminary data.</text>
</comment>
<evidence type="ECO:0008006" key="3">
    <source>
        <dbReference type="Google" id="ProtNLM"/>
    </source>
</evidence>
<evidence type="ECO:0000313" key="1">
    <source>
        <dbReference type="EMBL" id="OBK17873.1"/>
    </source>
</evidence>
<dbReference type="EMBL" id="LZLQ01000038">
    <property type="protein sequence ID" value="OBK17873.1"/>
    <property type="molecule type" value="Genomic_DNA"/>
</dbReference>
<evidence type="ECO:0000313" key="2">
    <source>
        <dbReference type="Proteomes" id="UP000093629"/>
    </source>
</evidence>
<sequence length="122" mass="12293">MSGGDFVQIAPTEVKNAGSTIEIEAAAAHAALVPLFDSAQPAASGNPGFVTGPKLVALADSLKREMESTITRLAGTGSAIVSSAQAMYNADNTHGMDIDDDNATGLSRVATALNGLGKPPPQ</sequence>
<keyword evidence="2" id="KW-1185">Reference proteome</keyword>
<protein>
    <recommendedName>
        <fullName evidence="3">ESX-1 secretion-associated protein</fullName>
    </recommendedName>
</protein>